<proteinExistence type="inferred from homology"/>
<gene>
    <name evidence="4" type="ORF">PMAYCL1PPCAC_09860</name>
</gene>
<evidence type="ECO:0000313" key="4">
    <source>
        <dbReference type="EMBL" id="GMR39665.1"/>
    </source>
</evidence>
<dbReference type="InterPro" id="IPR050357">
    <property type="entry name" value="Arrestin_domain-protein"/>
</dbReference>
<organism evidence="4 5">
    <name type="scientific">Pristionchus mayeri</name>
    <dbReference type="NCBI Taxonomy" id="1317129"/>
    <lineage>
        <taxon>Eukaryota</taxon>
        <taxon>Metazoa</taxon>
        <taxon>Ecdysozoa</taxon>
        <taxon>Nematoda</taxon>
        <taxon>Chromadorea</taxon>
        <taxon>Rhabditida</taxon>
        <taxon>Rhabditina</taxon>
        <taxon>Diplogasteromorpha</taxon>
        <taxon>Diplogasteroidea</taxon>
        <taxon>Neodiplogasteridae</taxon>
        <taxon>Pristionchus</taxon>
    </lineage>
</organism>
<reference evidence="5" key="1">
    <citation type="submission" date="2022-10" db="EMBL/GenBank/DDBJ databases">
        <title>Genome assembly of Pristionchus species.</title>
        <authorList>
            <person name="Yoshida K."/>
            <person name="Sommer R.J."/>
        </authorList>
    </citation>
    <scope>NUCLEOTIDE SEQUENCE [LARGE SCALE GENOMIC DNA]</scope>
    <source>
        <strain evidence="5">RS5460</strain>
    </source>
</reference>
<comment type="similarity">
    <text evidence="1">Belongs to the arrestin family.</text>
</comment>
<dbReference type="AlphaFoldDB" id="A0AAN5CCJ0"/>
<feature type="region of interest" description="Disordered" evidence="2">
    <location>
        <begin position="415"/>
        <end position="450"/>
    </location>
</feature>
<dbReference type="PANTHER" id="PTHR11188:SF175">
    <property type="entry name" value="ARRESTIN C-TERMINAL-LIKE DOMAIN-CONTAINING PROTEIN"/>
    <property type="match status" value="1"/>
</dbReference>
<dbReference type="InterPro" id="IPR011021">
    <property type="entry name" value="Arrestin-like_N"/>
</dbReference>
<protein>
    <recommendedName>
        <fullName evidence="3">Arrestin C-terminal-like domain-containing protein</fullName>
    </recommendedName>
</protein>
<dbReference type="GO" id="GO:0005737">
    <property type="term" value="C:cytoplasm"/>
    <property type="evidence" value="ECO:0007669"/>
    <property type="project" value="TreeGrafter"/>
</dbReference>
<evidence type="ECO:0000259" key="3">
    <source>
        <dbReference type="SMART" id="SM01017"/>
    </source>
</evidence>
<sequence>SPPRRSPVPFHSPLFYFQNYLFHVFKEMNSQLATQPAYRCFVETDKRAYYPGDRVSCNIELTFDRRFNCEEIITVCTGEMRVYWIEKQVSETALCRHQAYYQKRGIFEQKKPIWSADLVDIGKKKESSLSDIVRFASPNSIRPGNLLLADKKKEFRGFEAGKHVFPVEFQLPEEGIYSSLEVEGELVSIRYQIEIHCLVDGRITKKFHQLLHVFAPRDLSEDMDKLSRPTHSEKVLQCKIGKLSATLALPKTGYTPGEPLCAQVTVHNMTSNSVKFASVSIATKTTAIADKPNFEIRERDDETAGSILPFHKIQRGEKKEWVAQINVPALTPSFCIEDFIHVNYNVKLSVGFERGKKKDSVLHIKIPITIGTVAINTHNTEATPLKVDAEKSSEQQQSREYEMQLRQRMINLNGSVRTGLPSAPPSYEEAMSQQIPHYSSTCDDPVPYSD</sequence>
<dbReference type="Pfam" id="PF02752">
    <property type="entry name" value="Arrestin_C"/>
    <property type="match status" value="1"/>
</dbReference>
<dbReference type="Gene3D" id="2.60.40.640">
    <property type="match status" value="2"/>
</dbReference>
<dbReference type="SUPFAM" id="SSF81296">
    <property type="entry name" value="E set domains"/>
    <property type="match status" value="2"/>
</dbReference>
<dbReference type="InterPro" id="IPR014752">
    <property type="entry name" value="Arrestin-like_C"/>
</dbReference>
<evidence type="ECO:0000313" key="5">
    <source>
        <dbReference type="Proteomes" id="UP001328107"/>
    </source>
</evidence>
<dbReference type="Pfam" id="PF00339">
    <property type="entry name" value="Arrestin_N"/>
    <property type="match status" value="2"/>
</dbReference>
<dbReference type="EMBL" id="BTRK01000002">
    <property type="protein sequence ID" value="GMR39665.1"/>
    <property type="molecule type" value="Genomic_DNA"/>
</dbReference>
<comment type="caution">
    <text evidence="4">The sequence shown here is derived from an EMBL/GenBank/DDBJ whole genome shotgun (WGS) entry which is preliminary data.</text>
</comment>
<dbReference type="Proteomes" id="UP001328107">
    <property type="component" value="Unassembled WGS sequence"/>
</dbReference>
<accession>A0AAN5CCJ0</accession>
<dbReference type="InterPro" id="IPR011022">
    <property type="entry name" value="Arrestin_C-like"/>
</dbReference>
<dbReference type="SMART" id="SM01017">
    <property type="entry name" value="Arrestin_C"/>
    <property type="match status" value="1"/>
</dbReference>
<evidence type="ECO:0000256" key="1">
    <source>
        <dbReference type="ARBA" id="ARBA00005298"/>
    </source>
</evidence>
<feature type="non-terminal residue" evidence="4">
    <location>
        <position position="1"/>
    </location>
</feature>
<keyword evidence="5" id="KW-1185">Reference proteome</keyword>
<dbReference type="InterPro" id="IPR014756">
    <property type="entry name" value="Ig_E-set"/>
</dbReference>
<feature type="domain" description="Arrestin C-terminal-like" evidence="3">
    <location>
        <begin position="239"/>
        <end position="375"/>
    </location>
</feature>
<dbReference type="PANTHER" id="PTHR11188">
    <property type="entry name" value="ARRESTIN DOMAIN CONTAINING PROTEIN"/>
    <property type="match status" value="1"/>
</dbReference>
<evidence type="ECO:0000256" key="2">
    <source>
        <dbReference type="SAM" id="MobiDB-lite"/>
    </source>
</evidence>
<dbReference type="GO" id="GO:0015031">
    <property type="term" value="P:protein transport"/>
    <property type="evidence" value="ECO:0007669"/>
    <property type="project" value="TreeGrafter"/>
</dbReference>
<name>A0AAN5CCJ0_9BILA</name>
<feature type="compositionally biased region" description="Polar residues" evidence="2">
    <location>
        <begin position="431"/>
        <end position="442"/>
    </location>
</feature>